<name>A0A2K3MUB9_TRIPR</name>
<dbReference type="InterPro" id="IPR032675">
    <property type="entry name" value="LRR_dom_sf"/>
</dbReference>
<dbReference type="PANTHER" id="PTHR47186">
    <property type="entry name" value="LEUCINE-RICH REPEAT-CONTAINING PROTEIN 57"/>
    <property type="match status" value="1"/>
</dbReference>
<proteinExistence type="predicted"/>
<reference evidence="2 3" key="1">
    <citation type="journal article" date="2014" name="Am. J. Bot.">
        <title>Genome assembly and annotation for red clover (Trifolium pratense; Fabaceae).</title>
        <authorList>
            <person name="Istvanek J."/>
            <person name="Jaros M."/>
            <person name="Krenek A."/>
            <person name="Repkova J."/>
        </authorList>
    </citation>
    <scope>NUCLEOTIDE SEQUENCE [LARGE SCALE GENOMIC DNA]</scope>
    <source>
        <strain evidence="3">cv. Tatra</strain>
        <tissue evidence="2">Young leaves</tissue>
    </source>
</reference>
<dbReference type="SUPFAM" id="SSF52058">
    <property type="entry name" value="L domain-like"/>
    <property type="match status" value="1"/>
</dbReference>
<comment type="caution">
    <text evidence="2">The sequence shown here is derived from an EMBL/GenBank/DDBJ whole genome shotgun (WGS) entry which is preliminary data.</text>
</comment>
<dbReference type="Pfam" id="PF25019">
    <property type="entry name" value="LRR_R13L1-DRL21"/>
    <property type="match status" value="2"/>
</dbReference>
<dbReference type="Gene3D" id="3.80.10.10">
    <property type="entry name" value="Ribonuclease Inhibitor"/>
    <property type="match status" value="2"/>
</dbReference>
<protein>
    <submittedName>
        <fullName evidence="2">Resistance protein</fullName>
    </submittedName>
</protein>
<dbReference type="EMBL" id="ASHM01012458">
    <property type="protein sequence ID" value="PNX94410.1"/>
    <property type="molecule type" value="Genomic_DNA"/>
</dbReference>
<dbReference type="ExpressionAtlas" id="A0A2K3MUB9">
    <property type="expression patterns" value="baseline"/>
</dbReference>
<dbReference type="STRING" id="57577.A0A2K3MUB9"/>
<evidence type="ECO:0000313" key="3">
    <source>
        <dbReference type="Proteomes" id="UP000236291"/>
    </source>
</evidence>
<dbReference type="Proteomes" id="UP000236291">
    <property type="component" value="Unassembled WGS sequence"/>
</dbReference>
<evidence type="ECO:0000259" key="1">
    <source>
        <dbReference type="Pfam" id="PF25019"/>
    </source>
</evidence>
<feature type="domain" description="R13L1/DRL21-like LRR repeat region" evidence="1">
    <location>
        <begin position="30"/>
        <end position="157"/>
    </location>
</feature>
<dbReference type="AlphaFoldDB" id="A0A2K3MUB9"/>
<sequence length="388" mass="44220">MNDSSPSIKYRLLSTLSLEEFCPFEASFGLAELHNLQLGGKLHIKCLENVLNERDAREANLIGKKELSHLYLSWGIDADSQVSVTSSEKVLEALEPHKGLKYFGMEGYNGVNIPNWMRNTSIVKGLVDVILYNCRNCDRLPALGKLPCLTTLYVSGMRDVKYIDDDLSRDVITTYLKIKGISKLAFPCLPYVETFYASGFDGDSNNDGASFLRGIAGSMHNLKKLVIDDFDELKYIKLLAGSITGDDDNLPNGLEGIPSLQNLFLSDFIDLVTLPDWLGTMTSLQTLEIWRCRKLTSLPASFKELKNLHELSIYECPKLVKRCKKETGEDWHKIAHVPKLKLELKSTVEPSFYEKMMSLWKKWTQFQRYHRDDFPFGEFELMIDDLLF</sequence>
<feature type="domain" description="R13L1/DRL21-like LRR repeat region" evidence="1">
    <location>
        <begin position="246"/>
        <end position="316"/>
    </location>
</feature>
<dbReference type="PANTHER" id="PTHR47186:SF18">
    <property type="entry name" value="RX N-TERMINAL DOMAIN-CONTAINING PROTEIN"/>
    <property type="match status" value="1"/>
</dbReference>
<dbReference type="InterPro" id="IPR056789">
    <property type="entry name" value="LRR_R13L1-DRL21"/>
</dbReference>
<accession>A0A2K3MUB9</accession>
<organism evidence="2 3">
    <name type="scientific">Trifolium pratense</name>
    <name type="common">Red clover</name>
    <dbReference type="NCBI Taxonomy" id="57577"/>
    <lineage>
        <taxon>Eukaryota</taxon>
        <taxon>Viridiplantae</taxon>
        <taxon>Streptophyta</taxon>
        <taxon>Embryophyta</taxon>
        <taxon>Tracheophyta</taxon>
        <taxon>Spermatophyta</taxon>
        <taxon>Magnoliopsida</taxon>
        <taxon>eudicotyledons</taxon>
        <taxon>Gunneridae</taxon>
        <taxon>Pentapetalae</taxon>
        <taxon>rosids</taxon>
        <taxon>fabids</taxon>
        <taxon>Fabales</taxon>
        <taxon>Fabaceae</taxon>
        <taxon>Papilionoideae</taxon>
        <taxon>50 kb inversion clade</taxon>
        <taxon>NPAAA clade</taxon>
        <taxon>Hologalegina</taxon>
        <taxon>IRL clade</taxon>
        <taxon>Trifolieae</taxon>
        <taxon>Trifolium</taxon>
    </lineage>
</organism>
<reference evidence="2 3" key="2">
    <citation type="journal article" date="2017" name="Front. Plant Sci.">
        <title>Gene Classification and Mining of Molecular Markers Useful in Red Clover (Trifolium pratense) Breeding.</title>
        <authorList>
            <person name="Istvanek J."/>
            <person name="Dluhosova J."/>
            <person name="Dluhos P."/>
            <person name="Patkova L."/>
            <person name="Nedelnik J."/>
            <person name="Repkova J."/>
        </authorList>
    </citation>
    <scope>NUCLEOTIDE SEQUENCE [LARGE SCALE GENOMIC DNA]</scope>
    <source>
        <strain evidence="3">cv. Tatra</strain>
        <tissue evidence="2">Young leaves</tissue>
    </source>
</reference>
<gene>
    <name evidence="2" type="ORF">L195_g017585</name>
</gene>
<evidence type="ECO:0000313" key="2">
    <source>
        <dbReference type="EMBL" id="PNX94410.1"/>
    </source>
</evidence>